<reference evidence="1 2" key="1">
    <citation type="submission" date="2021-06" db="EMBL/GenBank/DDBJ databases">
        <authorList>
            <person name="Palmer J.M."/>
        </authorList>
    </citation>
    <scope>NUCLEOTIDE SEQUENCE [LARGE SCALE GENOMIC DNA]</scope>
    <source>
        <strain evidence="1 2">AS_MEX2019</strain>
        <tissue evidence="1">Muscle</tissue>
    </source>
</reference>
<evidence type="ECO:0000313" key="2">
    <source>
        <dbReference type="Proteomes" id="UP001469553"/>
    </source>
</evidence>
<dbReference type="EMBL" id="JAHRIP010090035">
    <property type="protein sequence ID" value="MEQ2316741.1"/>
    <property type="molecule type" value="Genomic_DNA"/>
</dbReference>
<dbReference type="Proteomes" id="UP001469553">
    <property type="component" value="Unassembled WGS sequence"/>
</dbReference>
<gene>
    <name evidence="1" type="ORF">AMECASPLE_035702</name>
</gene>
<protein>
    <submittedName>
        <fullName evidence="1">Uncharacterized protein</fullName>
    </submittedName>
</protein>
<comment type="caution">
    <text evidence="1">The sequence shown here is derived from an EMBL/GenBank/DDBJ whole genome shotgun (WGS) entry which is preliminary data.</text>
</comment>
<evidence type="ECO:0000313" key="1">
    <source>
        <dbReference type="EMBL" id="MEQ2316741.1"/>
    </source>
</evidence>
<organism evidence="1 2">
    <name type="scientific">Ameca splendens</name>
    <dbReference type="NCBI Taxonomy" id="208324"/>
    <lineage>
        <taxon>Eukaryota</taxon>
        <taxon>Metazoa</taxon>
        <taxon>Chordata</taxon>
        <taxon>Craniata</taxon>
        <taxon>Vertebrata</taxon>
        <taxon>Euteleostomi</taxon>
        <taxon>Actinopterygii</taxon>
        <taxon>Neopterygii</taxon>
        <taxon>Teleostei</taxon>
        <taxon>Neoteleostei</taxon>
        <taxon>Acanthomorphata</taxon>
        <taxon>Ovalentaria</taxon>
        <taxon>Atherinomorphae</taxon>
        <taxon>Cyprinodontiformes</taxon>
        <taxon>Goodeidae</taxon>
        <taxon>Ameca</taxon>
    </lineage>
</organism>
<accession>A0ABV1AGG0</accession>
<proteinExistence type="predicted"/>
<sequence>MERRAAFNDGNLEVVGQKKNELRTILKRTKMKYEEKVESVIVVVIDLSHIQKNTLNDNWLDEPKTYPLNCRLKREKRLTSKLRYSNLRQQPKYVFYGKLGERSITLL</sequence>
<keyword evidence="2" id="KW-1185">Reference proteome</keyword>
<name>A0ABV1AGG0_9TELE</name>